<proteinExistence type="predicted"/>
<feature type="compositionally biased region" description="Basic and acidic residues" evidence="1">
    <location>
        <begin position="331"/>
        <end position="349"/>
    </location>
</feature>
<feature type="compositionally biased region" description="Polar residues" evidence="1">
    <location>
        <begin position="185"/>
        <end position="196"/>
    </location>
</feature>
<protein>
    <submittedName>
        <fullName evidence="2">Uncharacterized protein</fullName>
    </submittedName>
</protein>
<comment type="caution">
    <text evidence="2">The sequence shown here is derived from an EMBL/GenBank/DDBJ whole genome shotgun (WGS) entry which is preliminary data.</text>
</comment>
<evidence type="ECO:0000313" key="2">
    <source>
        <dbReference type="EMBL" id="CAE6437927.1"/>
    </source>
</evidence>
<organism evidence="2 3">
    <name type="scientific">Rhizoctonia solani</name>
    <dbReference type="NCBI Taxonomy" id="456999"/>
    <lineage>
        <taxon>Eukaryota</taxon>
        <taxon>Fungi</taxon>
        <taxon>Dikarya</taxon>
        <taxon>Basidiomycota</taxon>
        <taxon>Agaricomycotina</taxon>
        <taxon>Agaricomycetes</taxon>
        <taxon>Cantharellales</taxon>
        <taxon>Ceratobasidiaceae</taxon>
        <taxon>Rhizoctonia</taxon>
    </lineage>
</organism>
<feature type="region of interest" description="Disordered" evidence="1">
    <location>
        <begin position="618"/>
        <end position="668"/>
    </location>
</feature>
<feature type="compositionally biased region" description="Polar residues" evidence="1">
    <location>
        <begin position="210"/>
        <end position="244"/>
    </location>
</feature>
<feature type="region of interest" description="Disordered" evidence="1">
    <location>
        <begin position="543"/>
        <end position="578"/>
    </location>
</feature>
<gene>
    <name evidence="2" type="ORF">RDB_LOCUS87024</name>
</gene>
<feature type="region of interest" description="Disordered" evidence="1">
    <location>
        <begin position="78"/>
        <end position="104"/>
    </location>
</feature>
<feature type="region of interest" description="Disordered" evidence="1">
    <location>
        <begin position="755"/>
        <end position="787"/>
    </location>
</feature>
<feature type="compositionally biased region" description="Polar residues" evidence="1">
    <location>
        <begin position="311"/>
        <end position="325"/>
    </location>
</feature>
<name>A0A8H2XXZ4_9AGAM</name>
<dbReference type="Proteomes" id="UP000663841">
    <property type="component" value="Unassembled WGS sequence"/>
</dbReference>
<feature type="region of interest" description="Disordered" evidence="1">
    <location>
        <begin position="311"/>
        <end position="380"/>
    </location>
</feature>
<reference evidence="2" key="1">
    <citation type="submission" date="2021-01" db="EMBL/GenBank/DDBJ databases">
        <authorList>
            <person name="Kaushik A."/>
        </authorList>
    </citation>
    <scope>NUCLEOTIDE SEQUENCE</scope>
    <source>
        <strain evidence="2">AG3-T5</strain>
    </source>
</reference>
<feature type="compositionally biased region" description="Low complexity" evidence="1">
    <location>
        <begin position="198"/>
        <end position="209"/>
    </location>
</feature>
<accession>A0A8H2XXZ4</accession>
<evidence type="ECO:0000256" key="1">
    <source>
        <dbReference type="SAM" id="MobiDB-lite"/>
    </source>
</evidence>
<feature type="compositionally biased region" description="Basic and acidic residues" evidence="1">
    <location>
        <begin position="543"/>
        <end position="555"/>
    </location>
</feature>
<evidence type="ECO:0000313" key="3">
    <source>
        <dbReference type="Proteomes" id="UP000663841"/>
    </source>
</evidence>
<feature type="compositionally biased region" description="Low complexity" evidence="1">
    <location>
        <begin position="647"/>
        <end position="659"/>
    </location>
</feature>
<feature type="compositionally biased region" description="Polar residues" evidence="1">
    <location>
        <begin position="124"/>
        <end position="146"/>
    </location>
</feature>
<sequence length="1449" mass="155728">MARDVSPPPPSERHLSIADSVVSTTAEEIRERYRLSVHEDRPLARPVPFRRDSIFSANTQWTADDFSISDFPRPPVTTPAFGPAIPSSAGHVPPSSWRESSREPDSYIQSLGYTHSPLFVHPSAYSSSTHLPPNSRPGTGTNSTRPGTALTVQVDRAPSRIEIVTGPSPTSPAFEPSVRAHSIQRPANLSPKSAQPATRVSSTVPSPSSQYLVPSPSTLAYRHQQSPTDTATGTFTHNRPSPTSEKVPGFPVVPPSPATAAYLREPVVPPSSHTSHEGLLEPGFIRSLMRGIEQDGPQSPFEDQFASTEYTRDSLQSYPRDSIASSAYPRDSYRQHPYEYSVEDLRPDDLEPLEPPRGFFRRAPAASLPSSPRSSFSMSVRSGVTGRGGYGQDDIPEVPKIPDAFRLPSSKRRSVISTTTGVTGTGTMTEETGIVQHAVIVRTASQRQPAVYRTTEQVRSGALSPVSPASVAPASPIPYAGTRDLGFSHARTTSRDLSLGGDVVRRKTQLATLAIPTARPRERNVVVEEEGDDLVYVRGEDVQRESRYRESHARESQYVQDHARQSQYVRESRYDMRGSRCDDSYLDSPYMSHWADLASPNEITPALRDSMINDTASYMRPRQAGPSSPGALLTPGGSSPGTPFRPPFSSAPSSAPATPGHDPPRHAKRASGISFVSSVFSKFSGNASAGHNSNSKGFQFAWRNEPVPPMPVMVRNQDGSLNPGVPGKESTLELPQLAQRAERLTELLELGNLPHRSKSTLSTNTPGRIADVPIGVDQEGNDISGEGFTDEKALRRGRSLRSVLTSWSDRSRRFIPGGAGSGSLRSSLVDIPGQQHQRFNKLPEEHRQERKVQWGEGTGVPPPRPVRSRQLPKKKLYALTAIAVLAIVAIIGVSVGLTRGHHVPDAAGYTCAQTDRTGELCDLDATCACTSQLAQCNPLAQALVDLVEPVNRLFDPSPAFTPSSVALSLWEIQGSPLPGANCANQADLIDVGPALSHTEQGSISANRTEFARSALLWTLVMSTDLNTTANMQRFVKQLDFTKLDTGSDSVLGEFLFGITGYQVDFARMTVSQPALTWQGSGKPSADQVALVGPDARKALDRVYTFASASSLQRSSALARYWTNTLQFSPAQLSEFRDIASASPVLLPFNASSPAIRTLFANVNASFPPPAACYPSLSADKLDALNAMETAVFGLPKLGSAPSALDASCFPSRPVYGVLDLPRLRSSFGPGHDAPNQAVQVSANATSRLTVRLGRNAAGLPSMSLSTANLTGSSDPRTFGTTSNMDHVLLTYLQAFPSIQAAAALVDHVLASSDSRAPPPSNTSALYNLTSGLAELPILEVAFFGTVGPSDLAFAHADLATPSGQLFFGSNPANTFRNWAIQRTDQVVWSDGPTALQVVREGKLKDPTFEEVWNGASVLLSNAETTGGQTSRADVARIANAFTTIGYMGS</sequence>
<feature type="compositionally biased region" description="Low complexity" evidence="1">
    <location>
        <begin position="361"/>
        <end position="380"/>
    </location>
</feature>
<dbReference type="EMBL" id="CAJMWW010000089">
    <property type="protein sequence ID" value="CAE6437927.1"/>
    <property type="molecule type" value="Genomic_DNA"/>
</dbReference>
<feature type="region of interest" description="Disordered" evidence="1">
    <location>
        <begin position="124"/>
        <end position="251"/>
    </location>
</feature>